<dbReference type="AlphaFoldDB" id="A0A0A9BPL4"/>
<evidence type="ECO:0000313" key="1">
    <source>
        <dbReference type="EMBL" id="JAD65924.1"/>
    </source>
</evidence>
<sequence length="53" mass="6122">MFAKQFAIRAGTCDKFLVNHRNTDIWHLPWKMICGRSLSVSSSNPTCYFSSMH</sequence>
<reference evidence="1" key="2">
    <citation type="journal article" date="2015" name="Data Brief">
        <title>Shoot transcriptome of the giant reed, Arundo donax.</title>
        <authorList>
            <person name="Barrero R.A."/>
            <person name="Guerrero F.D."/>
            <person name="Moolhuijzen P."/>
            <person name="Goolsby J.A."/>
            <person name="Tidwell J."/>
            <person name="Bellgard S.E."/>
            <person name="Bellgard M.I."/>
        </authorList>
    </citation>
    <scope>NUCLEOTIDE SEQUENCE</scope>
    <source>
        <tissue evidence="1">Shoot tissue taken approximately 20 cm above the soil surface</tissue>
    </source>
</reference>
<accession>A0A0A9BPL4</accession>
<protein>
    <submittedName>
        <fullName evidence="1">Uncharacterized protein</fullName>
    </submittedName>
</protein>
<dbReference type="EMBL" id="GBRH01231971">
    <property type="protein sequence ID" value="JAD65924.1"/>
    <property type="molecule type" value="Transcribed_RNA"/>
</dbReference>
<name>A0A0A9BPL4_ARUDO</name>
<organism evidence="1">
    <name type="scientific">Arundo donax</name>
    <name type="common">Giant reed</name>
    <name type="synonym">Donax arundinaceus</name>
    <dbReference type="NCBI Taxonomy" id="35708"/>
    <lineage>
        <taxon>Eukaryota</taxon>
        <taxon>Viridiplantae</taxon>
        <taxon>Streptophyta</taxon>
        <taxon>Embryophyta</taxon>
        <taxon>Tracheophyta</taxon>
        <taxon>Spermatophyta</taxon>
        <taxon>Magnoliopsida</taxon>
        <taxon>Liliopsida</taxon>
        <taxon>Poales</taxon>
        <taxon>Poaceae</taxon>
        <taxon>PACMAD clade</taxon>
        <taxon>Arundinoideae</taxon>
        <taxon>Arundineae</taxon>
        <taxon>Arundo</taxon>
    </lineage>
</organism>
<reference evidence="1" key="1">
    <citation type="submission" date="2014-09" db="EMBL/GenBank/DDBJ databases">
        <authorList>
            <person name="Magalhaes I.L.F."/>
            <person name="Oliveira U."/>
            <person name="Santos F.R."/>
            <person name="Vidigal T.H.D.A."/>
            <person name="Brescovit A.D."/>
            <person name="Santos A.J."/>
        </authorList>
    </citation>
    <scope>NUCLEOTIDE SEQUENCE</scope>
    <source>
        <tissue evidence="1">Shoot tissue taken approximately 20 cm above the soil surface</tissue>
    </source>
</reference>
<proteinExistence type="predicted"/>